<gene>
    <name evidence="1" type="ORF">NCER_102511</name>
</gene>
<evidence type="ECO:0008006" key="3">
    <source>
        <dbReference type="Google" id="ProtNLM"/>
    </source>
</evidence>
<sequence>TCNLSASVKHGERSVMVWGCFSYFDVGKFVFIEGKMNSEYCVNILSNNLPNSARLMDLKDYIFQQDNDPKHTKKLYSSQNSLNFFLDLHNL</sequence>
<dbReference type="InParanoid" id="C4VC49"/>
<dbReference type="STRING" id="578460.C4VC49"/>
<evidence type="ECO:0000313" key="1">
    <source>
        <dbReference type="EMBL" id="EEQ81203.1"/>
    </source>
</evidence>
<reference evidence="2" key="1">
    <citation type="journal article" date="2009" name="PLoS Pathog.">
        <title>Genomic analyses of the microsporidian Nosema ceranae, an emergent pathogen of honey bees.</title>
        <authorList>
            <person name="Cornman R.S."/>
            <person name="Chen Y.P."/>
            <person name="Schatz M.C."/>
            <person name="Street C."/>
            <person name="Zhao Y."/>
            <person name="Desany B."/>
            <person name="Egholm M."/>
            <person name="Hutchison S."/>
            <person name="Pettis J.S."/>
            <person name="Lipkin W.I."/>
            <person name="Evans J.D."/>
        </authorList>
    </citation>
    <scope>NUCLEOTIDE SEQUENCE [LARGE SCALE GENOMIC DNA]</scope>
    <source>
        <strain evidence="2">BRL01</strain>
    </source>
</reference>
<dbReference type="InterPro" id="IPR036397">
    <property type="entry name" value="RNaseH_sf"/>
</dbReference>
<dbReference type="GO" id="GO:0003676">
    <property type="term" value="F:nucleic acid binding"/>
    <property type="evidence" value="ECO:0007669"/>
    <property type="project" value="InterPro"/>
</dbReference>
<feature type="non-terminal residue" evidence="1">
    <location>
        <position position="1"/>
    </location>
</feature>
<dbReference type="EMBL" id="ACOL01002033">
    <property type="protein sequence ID" value="EEQ81203.1"/>
    <property type="molecule type" value="Genomic_DNA"/>
</dbReference>
<dbReference type="HOGENOM" id="CLU_2432920_0_0_1"/>
<evidence type="ECO:0000313" key="2">
    <source>
        <dbReference type="Proteomes" id="UP000009082"/>
    </source>
</evidence>
<protein>
    <recommendedName>
        <fullName evidence="3">Transposase</fullName>
    </recommendedName>
</protein>
<dbReference type="OMA" id="RTWIMQQ"/>
<dbReference type="Gene3D" id="3.30.420.10">
    <property type="entry name" value="Ribonuclease H-like superfamily/Ribonuclease H"/>
    <property type="match status" value="1"/>
</dbReference>
<dbReference type="VEuPathDB" id="MicrosporidiaDB:NCER_102511"/>
<dbReference type="AlphaFoldDB" id="C4VC49"/>
<name>C4VC49_VAIC1</name>
<organism evidence="2">
    <name type="scientific">Vairimorpha ceranae (strain BRL01)</name>
    <name type="common">Microsporidian parasite</name>
    <name type="synonym">Nosema ceranae</name>
    <dbReference type="NCBI Taxonomy" id="578460"/>
    <lineage>
        <taxon>Eukaryota</taxon>
        <taxon>Fungi</taxon>
        <taxon>Fungi incertae sedis</taxon>
        <taxon>Microsporidia</taxon>
        <taxon>Nosematidae</taxon>
        <taxon>Vairimorpha</taxon>
    </lineage>
</organism>
<dbReference type="OrthoDB" id="2193700at2759"/>
<dbReference type="KEGG" id="nce:NCER_102511"/>
<proteinExistence type="predicted"/>
<accession>C4VC49</accession>
<dbReference type="Proteomes" id="UP000009082">
    <property type="component" value="Unassembled WGS sequence"/>
</dbReference>